<gene>
    <name evidence="3" type="ORF">LARI1_G009653</name>
</gene>
<evidence type="ECO:0000313" key="3">
    <source>
        <dbReference type="EMBL" id="TVY12548.1"/>
    </source>
</evidence>
<dbReference type="Pfam" id="PF00270">
    <property type="entry name" value="DEAD"/>
    <property type="match status" value="1"/>
</dbReference>
<dbReference type="Gene3D" id="3.40.50.300">
    <property type="entry name" value="P-loop containing nucleotide triphosphate hydrolases"/>
    <property type="match status" value="1"/>
</dbReference>
<dbReference type="OrthoDB" id="3547906at2759"/>
<dbReference type="GO" id="GO:0003676">
    <property type="term" value="F:nucleic acid binding"/>
    <property type="evidence" value="ECO:0007669"/>
    <property type="project" value="InterPro"/>
</dbReference>
<dbReference type="GO" id="GO:0005524">
    <property type="term" value="F:ATP binding"/>
    <property type="evidence" value="ECO:0007669"/>
    <property type="project" value="InterPro"/>
</dbReference>
<name>A0A8T9AXT4_9HELO</name>
<evidence type="ECO:0000256" key="1">
    <source>
        <dbReference type="SAM" id="Phobius"/>
    </source>
</evidence>
<keyword evidence="1" id="KW-1133">Transmembrane helix</keyword>
<comment type="caution">
    <text evidence="3">The sequence shown here is derived from an EMBL/GenBank/DDBJ whole genome shotgun (WGS) entry which is preliminary data.</text>
</comment>
<protein>
    <recommendedName>
        <fullName evidence="2">DEAD/DEAH-box helicase domain-containing protein</fullName>
    </recommendedName>
</protein>
<dbReference type="InterPro" id="IPR022698">
    <property type="entry name" value="OrsD"/>
</dbReference>
<dbReference type="Pfam" id="PF12013">
    <property type="entry name" value="OrsD"/>
    <property type="match status" value="1"/>
</dbReference>
<proteinExistence type="predicted"/>
<feature type="domain" description="DEAD/DEAH-box helicase" evidence="2">
    <location>
        <begin position="882"/>
        <end position="946"/>
    </location>
</feature>
<feature type="transmembrane region" description="Helical" evidence="1">
    <location>
        <begin position="910"/>
        <end position="933"/>
    </location>
</feature>
<feature type="non-terminal residue" evidence="3">
    <location>
        <position position="963"/>
    </location>
</feature>
<reference evidence="3 4" key="1">
    <citation type="submission" date="2018-05" db="EMBL/GenBank/DDBJ databases">
        <title>Whole genome sequencing for identification of molecular markers to develop diagnostic detection tools for the regulated plant pathogen Lachnellula willkommii.</title>
        <authorList>
            <person name="Giroux E."/>
            <person name="Bilodeau G."/>
        </authorList>
    </citation>
    <scope>NUCLEOTIDE SEQUENCE [LARGE SCALE GENOMIC DNA]</scope>
    <source>
        <strain evidence="3 4">CBS 203.66</strain>
    </source>
</reference>
<organism evidence="3 4">
    <name type="scientific">Lachnellula arida</name>
    <dbReference type="NCBI Taxonomy" id="1316785"/>
    <lineage>
        <taxon>Eukaryota</taxon>
        <taxon>Fungi</taxon>
        <taxon>Dikarya</taxon>
        <taxon>Ascomycota</taxon>
        <taxon>Pezizomycotina</taxon>
        <taxon>Leotiomycetes</taxon>
        <taxon>Helotiales</taxon>
        <taxon>Lachnaceae</taxon>
        <taxon>Lachnellula</taxon>
    </lineage>
</organism>
<keyword evidence="1" id="KW-0472">Membrane</keyword>
<feature type="non-terminal residue" evidence="3">
    <location>
        <position position="1"/>
    </location>
</feature>
<accession>A0A8T9AXT4</accession>
<evidence type="ECO:0000313" key="4">
    <source>
        <dbReference type="Proteomes" id="UP000469559"/>
    </source>
</evidence>
<sequence length="963" mass="109526">TFVYKPELQVLLCTACGLCLRPGPQSWTRHLRQPPHSLGGAPLKRLVELFQTYRLQDPSVVAAPSPRSGGAPPFAVPGLRLLDGFECLACPAGLTRNPQARDLHLSRAHQQKPAQHKKTPLWRACKLQTYVAENRLIRYFVVALKSDHPRLAEDEANQGISYEEEKFFQQQGKDTLRAKDDGRAAANIVHGFGSHRSAVMPWLQRTGIKDCLEGLDKEQIQASSSLPKDADSEPELFLILEVMDEILSEAHSWCFDGPECMLTWPRQLALSRFHTATTGKARGFEPKKEPETVKINRRYWKQFLTYYYRVVHGSGHFTASDESQRAPADSVQLTDKQANAWAEVIKGVQTQGREALRDSLSVFCMAVICHEFGGSRYSSPLLRFCAVHSVRPFTKTWKEPGNYNSFLSGLIWVVQLLIFHASVSLEKAGHGNTLDLIKEYCERFLRPETETPMGEILGWRLLLFTVSKEVVGSHQAEWDPDETILTYGDVDLSMDQVPRLLLSEFTQARQFLYNELMFGVPNLPRIQAWALKDNLDAEAFGWFWGQQRENADLLKGSATALLTAIQASRPLRDSFLDTTDDGTKTWRQKAIDQYEAVVEEFLKRLLVLIHMASGQPLRESELFSVTWYNTQRRRNAYVKHGLLMLYTTYHKGQQQTGKFKDNIRFLPAAISDLLLDYVTWVIPLRQIFLRQSAPHAVISPYLWWKNGKVWADNRLTQCMKQACVRASTPKIGIAIWRQMTVTIAKTKFAADIACFDVDQQASEEAEEIDADIRAMTSQRNHSTWTVNRAYANQQNNSFGNVWDGLIRRNLRASTLWKDFWGLDTLLESTSKRKRNGLDPDGPRLLKKIAQGVYRPRKKWSSAALLKGARQLYHDEALQWKSAMQERAMMTVMSGTEQVVVVLGTGEGKSMLFMLPCVLPDTGITILILPLVSLRGDLLRRVRELAIDHWVWTPHETRTAPLVF</sequence>
<keyword evidence="1" id="KW-0812">Transmembrane</keyword>
<evidence type="ECO:0000259" key="2">
    <source>
        <dbReference type="Pfam" id="PF00270"/>
    </source>
</evidence>
<dbReference type="SUPFAM" id="SSF52540">
    <property type="entry name" value="P-loop containing nucleoside triphosphate hydrolases"/>
    <property type="match status" value="1"/>
</dbReference>
<dbReference type="Proteomes" id="UP000469559">
    <property type="component" value="Unassembled WGS sequence"/>
</dbReference>
<dbReference type="InterPro" id="IPR027417">
    <property type="entry name" value="P-loop_NTPase"/>
</dbReference>
<keyword evidence="4" id="KW-1185">Reference proteome</keyword>
<dbReference type="AlphaFoldDB" id="A0A8T9AXT4"/>
<dbReference type="InterPro" id="IPR011545">
    <property type="entry name" value="DEAD/DEAH_box_helicase_dom"/>
</dbReference>
<dbReference type="EMBL" id="QGMF01001683">
    <property type="protein sequence ID" value="TVY12548.1"/>
    <property type="molecule type" value="Genomic_DNA"/>
</dbReference>